<keyword evidence="1" id="KW-0812">Transmembrane</keyword>
<keyword evidence="1" id="KW-0472">Membrane</keyword>
<comment type="caution">
    <text evidence="2">The sequence shown here is derived from an EMBL/GenBank/DDBJ whole genome shotgun (WGS) entry which is preliminary data.</text>
</comment>
<keyword evidence="1" id="KW-1133">Transmembrane helix</keyword>
<gene>
    <name evidence="2" type="ORF">GCM10022232_00310</name>
</gene>
<dbReference type="Proteomes" id="UP001500456">
    <property type="component" value="Unassembled WGS sequence"/>
</dbReference>
<evidence type="ECO:0008006" key="4">
    <source>
        <dbReference type="Google" id="ProtNLM"/>
    </source>
</evidence>
<accession>A0ABP7PYG1</accession>
<protein>
    <recommendedName>
        <fullName evidence="4">DUF3592 domain-containing protein</fullName>
    </recommendedName>
</protein>
<evidence type="ECO:0000256" key="1">
    <source>
        <dbReference type="SAM" id="Phobius"/>
    </source>
</evidence>
<dbReference type="EMBL" id="BAAAZX010000001">
    <property type="protein sequence ID" value="GAA3973209.1"/>
    <property type="molecule type" value="Genomic_DNA"/>
</dbReference>
<evidence type="ECO:0000313" key="3">
    <source>
        <dbReference type="Proteomes" id="UP001500456"/>
    </source>
</evidence>
<evidence type="ECO:0000313" key="2">
    <source>
        <dbReference type="EMBL" id="GAA3973209.1"/>
    </source>
</evidence>
<reference evidence="3" key="1">
    <citation type="journal article" date="2019" name="Int. J. Syst. Evol. Microbiol.">
        <title>The Global Catalogue of Microorganisms (GCM) 10K type strain sequencing project: providing services to taxonomists for standard genome sequencing and annotation.</title>
        <authorList>
            <consortium name="The Broad Institute Genomics Platform"/>
            <consortium name="The Broad Institute Genome Sequencing Center for Infectious Disease"/>
            <person name="Wu L."/>
            <person name="Ma J."/>
        </authorList>
    </citation>
    <scope>NUCLEOTIDE SEQUENCE [LARGE SCALE GENOMIC DNA]</scope>
    <source>
        <strain evidence="3">JCM 16924</strain>
    </source>
</reference>
<proteinExistence type="predicted"/>
<sequence>MQYGRAVPLAGDKGEYTVVVRTRERIPRIGEEIEIVYDPQDLSNAENAELASMPSFGRHDIIVLLGWVGIYLVSVSCLAAAD</sequence>
<organism evidence="2 3">
    <name type="scientific">Streptomyces plumbiresistens</name>
    <dbReference type="NCBI Taxonomy" id="511811"/>
    <lineage>
        <taxon>Bacteria</taxon>
        <taxon>Bacillati</taxon>
        <taxon>Actinomycetota</taxon>
        <taxon>Actinomycetes</taxon>
        <taxon>Kitasatosporales</taxon>
        <taxon>Streptomycetaceae</taxon>
        <taxon>Streptomyces</taxon>
    </lineage>
</organism>
<feature type="transmembrane region" description="Helical" evidence="1">
    <location>
        <begin position="61"/>
        <end position="81"/>
    </location>
</feature>
<name>A0ABP7PYG1_9ACTN</name>
<keyword evidence="3" id="KW-1185">Reference proteome</keyword>